<sequence length="75" mass="8368">MPDPDLIKEARRLGCNDELVITLTDRLEEMRGALMAIRRNPSLAACQGIANRILEQGSNNLPERLRPFDGDYGGE</sequence>
<protein>
    <submittedName>
        <fullName evidence="1">Uncharacterized protein</fullName>
    </submittedName>
</protein>
<organism evidence="1 2">
    <name type="scientific">Sulfitobacter porphyrae</name>
    <dbReference type="NCBI Taxonomy" id="1246864"/>
    <lineage>
        <taxon>Bacteria</taxon>
        <taxon>Pseudomonadati</taxon>
        <taxon>Pseudomonadota</taxon>
        <taxon>Alphaproteobacteria</taxon>
        <taxon>Rhodobacterales</taxon>
        <taxon>Roseobacteraceae</taxon>
        <taxon>Sulfitobacter</taxon>
    </lineage>
</organism>
<dbReference type="Proteomes" id="UP001596353">
    <property type="component" value="Unassembled WGS sequence"/>
</dbReference>
<name>A0ABW2B6G0_9RHOB</name>
<keyword evidence="2" id="KW-1185">Reference proteome</keyword>
<reference evidence="2" key="1">
    <citation type="journal article" date="2019" name="Int. J. Syst. Evol. Microbiol.">
        <title>The Global Catalogue of Microorganisms (GCM) 10K type strain sequencing project: providing services to taxonomists for standard genome sequencing and annotation.</title>
        <authorList>
            <consortium name="The Broad Institute Genomics Platform"/>
            <consortium name="The Broad Institute Genome Sequencing Center for Infectious Disease"/>
            <person name="Wu L."/>
            <person name="Ma J."/>
        </authorList>
    </citation>
    <scope>NUCLEOTIDE SEQUENCE [LARGE SCALE GENOMIC DNA]</scope>
    <source>
        <strain evidence="2">CCUG 66188</strain>
    </source>
</reference>
<dbReference type="EMBL" id="JBHSWG010000001">
    <property type="protein sequence ID" value="MFC6760418.1"/>
    <property type="molecule type" value="Genomic_DNA"/>
</dbReference>
<evidence type="ECO:0000313" key="2">
    <source>
        <dbReference type="Proteomes" id="UP001596353"/>
    </source>
</evidence>
<comment type="caution">
    <text evidence="1">The sequence shown here is derived from an EMBL/GenBank/DDBJ whole genome shotgun (WGS) entry which is preliminary data.</text>
</comment>
<evidence type="ECO:0000313" key="1">
    <source>
        <dbReference type="EMBL" id="MFC6760418.1"/>
    </source>
</evidence>
<proteinExistence type="predicted"/>
<accession>A0ABW2B6G0</accession>
<gene>
    <name evidence="1" type="ORF">ACFQFQ_14475</name>
</gene>